<comment type="caution">
    <text evidence="3">The sequence shown here is derived from an EMBL/GenBank/DDBJ whole genome shotgun (WGS) entry which is preliminary data.</text>
</comment>
<feature type="region of interest" description="Disordered" evidence="1">
    <location>
        <begin position="154"/>
        <end position="179"/>
    </location>
</feature>
<evidence type="ECO:0000256" key="1">
    <source>
        <dbReference type="SAM" id="MobiDB-lite"/>
    </source>
</evidence>
<keyword evidence="2" id="KW-0812">Transmembrane</keyword>
<organism evidence="3 4">
    <name type="scientific">Armillaria novae-zelandiae</name>
    <dbReference type="NCBI Taxonomy" id="153914"/>
    <lineage>
        <taxon>Eukaryota</taxon>
        <taxon>Fungi</taxon>
        <taxon>Dikarya</taxon>
        <taxon>Basidiomycota</taxon>
        <taxon>Agaricomycotina</taxon>
        <taxon>Agaricomycetes</taxon>
        <taxon>Agaricomycetidae</taxon>
        <taxon>Agaricales</taxon>
        <taxon>Marasmiineae</taxon>
        <taxon>Physalacriaceae</taxon>
        <taxon>Armillaria</taxon>
    </lineage>
</organism>
<accession>A0AA39NW46</accession>
<keyword evidence="4" id="KW-1185">Reference proteome</keyword>
<protein>
    <submittedName>
        <fullName evidence="3">Uncharacterized protein</fullName>
    </submittedName>
</protein>
<dbReference type="EMBL" id="JAUEPR010000036">
    <property type="protein sequence ID" value="KAK0472982.1"/>
    <property type="molecule type" value="Genomic_DNA"/>
</dbReference>
<feature type="transmembrane region" description="Helical" evidence="2">
    <location>
        <begin position="126"/>
        <end position="146"/>
    </location>
</feature>
<feature type="transmembrane region" description="Helical" evidence="2">
    <location>
        <begin position="6"/>
        <end position="27"/>
    </location>
</feature>
<reference evidence="3" key="1">
    <citation type="submission" date="2023-06" db="EMBL/GenBank/DDBJ databases">
        <authorList>
            <consortium name="Lawrence Berkeley National Laboratory"/>
            <person name="Ahrendt S."/>
            <person name="Sahu N."/>
            <person name="Indic B."/>
            <person name="Wong-Bajracharya J."/>
            <person name="Merenyi Z."/>
            <person name="Ke H.-M."/>
            <person name="Monk M."/>
            <person name="Kocsube S."/>
            <person name="Drula E."/>
            <person name="Lipzen A."/>
            <person name="Balint B."/>
            <person name="Henrissat B."/>
            <person name="Andreopoulos B."/>
            <person name="Martin F.M."/>
            <person name="Harder C.B."/>
            <person name="Rigling D."/>
            <person name="Ford K.L."/>
            <person name="Foster G.D."/>
            <person name="Pangilinan J."/>
            <person name="Papanicolaou A."/>
            <person name="Barry K."/>
            <person name="LaButti K."/>
            <person name="Viragh M."/>
            <person name="Koriabine M."/>
            <person name="Yan M."/>
            <person name="Riley R."/>
            <person name="Champramary S."/>
            <person name="Plett K.L."/>
            <person name="Tsai I.J."/>
            <person name="Slot J."/>
            <person name="Sipos G."/>
            <person name="Plett J."/>
            <person name="Nagy L.G."/>
            <person name="Grigoriev I.V."/>
        </authorList>
    </citation>
    <scope>NUCLEOTIDE SEQUENCE</scope>
    <source>
        <strain evidence="3">ICMP 16352</strain>
    </source>
</reference>
<evidence type="ECO:0000313" key="4">
    <source>
        <dbReference type="Proteomes" id="UP001175227"/>
    </source>
</evidence>
<feature type="transmembrane region" description="Helical" evidence="2">
    <location>
        <begin position="95"/>
        <end position="114"/>
    </location>
</feature>
<evidence type="ECO:0000313" key="3">
    <source>
        <dbReference type="EMBL" id="KAK0472982.1"/>
    </source>
</evidence>
<sequence>MSSPDIQYVGMTLGAMYVGAMVAAILFGITNLQTVIYYKKYPGDWWVYRYSVASLWILDALHVASSTHALYQYLITLYGNFFATYDVIWSFKLQVLITVLIVMDVQALYTVRLWKLNRSLYKVVPWIGVLSMTAAFIYINSSLAMLNARKSQKSQTGESNVPRVPRFPHKTCPGDPREPGVDIVLSETPTLDHTNEACDFEV</sequence>
<dbReference type="Proteomes" id="UP001175227">
    <property type="component" value="Unassembled WGS sequence"/>
</dbReference>
<keyword evidence="2" id="KW-0472">Membrane</keyword>
<keyword evidence="2" id="KW-1133">Transmembrane helix</keyword>
<name>A0AA39NW46_9AGAR</name>
<dbReference type="PANTHER" id="PTHR40465:SF1">
    <property type="entry name" value="DUF6534 DOMAIN-CONTAINING PROTEIN"/>
    <property type="match status" value="1"/>
</dbReference>
<gene>
    <name evidence="3" type="ORF">IW261DRAFT_1660107</name>
</gene>
<proteinExistence type="predicted"/>
<dbReference type="PANTHER" id="PTHR40465">
    <property type="entry name" value="CHROMOSOME 1, WHOLE GENOME SHOTGUN SEQUENCE"/>
    <property type="match status" value="1"/>
</dbReference>
<dbReference type="AlphaFoldDB" id="A0AA39NW46"/>
<evidence type="ECO:0000256" key="2">
    <source>
        <dbReference type="SAM" id="Phobius"/>
    </source>
</evidence>